<evidence type="ECO:0000313" key="2">
    <source>
        <dbReference type="EMBL" id="MDR9778541.1"/>
    </source>
</evidence>
<dbReference type="InterPro" id="IPR025669">
    <property type="entry name" value="AAA_dom"/>
</dbReference>
<dbReference type="RefSeq" id="WP_310866577.1">
    <property type="nucleotide sequence ID" value="NZ_JAVLSF010000927.1"/>
</dbReference>
<dbReference type="SUPFAM" id="SSF52540">
    <property type="entry name" value="P-loop containing nucleoside triphosphate hydrolases"/>
    <property type="match status" value="1"/>
</dbReference>
<dbReference type="CDD" id="cd02042">
    <property type="entry name" value="ParAB_family"/>
    <property type="match status" value="1"/>
</dbReference>
<name>A0AAJ2H6A1_9HYPH</name>
<gene>
    <name evidence="2" type="ORF">RJJ65_39035</name>
</gene>
<feature type="non-terminal residue" evidence="2">
    <location>
        <position position="1"/>
    </location>
</feature>
<protein>
    <submittedName>
        <fullName evidence="2">ParA family protein</fullName>
    </submittedName>
</protein>
<evidence type="ECO:0000313" key="3">
    <source>
        <dbReference type="Proteomes" id="UP001268610"/>
    </source>
</evidence>
<dbReference type="Gene3D" id="3.40.50.300">
    <property type="entry name" value="P-loop containing nucleotide triphosphate hydrolases"/>
    <property type="match status" value="1"/>
</dbReference>
<sequence length="129" mass="14355">EGIYDVVLIDCPPSLKLLTSNALSVATQLIIPIESGSQYGLYGVTDLLRHVEKIRRINPRLDFMGALLIKHDERQTVCRLIETAATEQLGKVFPIRIPVSTKVNQAAMAQMSLYDIDKNAKVSKEFADL</sequence>
<comment type="caution">
    <text evidence="2">The sequence shown here is derived from an EMBL/GenBank/DDBJ whole genome shotgun (WGS) entry which is preliminary data.</text>
</comment>
<dbReference type="PANTHER" id="PTHR13696">
    <property type="entry name" value="P-LOOP CONTAINING NUCLEOSIDE TRIPHOSPHATE HYDROLASE"/>
    <property type="match status" value="1"/>
</dbReference>
<dbReference type="InterPro" id="IPR027417">
    <property type="entry name" value="P-loop_NTPase"/>
</dbReference>
<accession>A0AAJ2H6A1</accession>
<dbReference type="PANTHER" id="PTHR13696:SF99">
    <property type="entry name" value="COBYRINIC ACID AC-DIAMIDE SYNTHASE"/>
    <property type="match status" value="1"/>
</dbReference>
<evidence type="ECO:0000259" key="1">
    <source>
        <dbReference type="Pfam" id="PF13614"/>
    </source>
</evidence>
<proteinExistence type="predicted"/>
<dbReference type="InterPro" id="IPR050678">
    <property type="entry name" value="DNA_Partitioning_ATPase"/>
</dbReference>
<feature type="non-terminal residue" evidence="2">
    <location>
        <position position="129"/>
    </location>
</feature>
<dbReference type="EMBL" id="JAVLSF010000927">
    <property type="protein sequence ID" value="MDR9778541.1"/>
    <property type="molecule type" value="Genomic_DNA"/>
</dbReference>
<dbReference type="Pfam" id="PF13614">
    <property type="entry name" value="AAA_31"/>
    <property type="match status" value="1"/>
</dbReference>
<feature type="domain" description="AAA" evidence="1">
    <location>
        <begin position="4"/>
        <end position="62"/>
    </location>
</feature>
<dbReference type="Proteomes" id="UP001268610">
    <property type="component" value="Unassembled WGS sequence"/>
</dbReference>
<dbReference type="AlphaFoldDB" id="A0AAJ2H6A1"/>
<organism evidence="2 3">
    <name type="scientific">Rhizobium hidalgonense</name>
    <dbReference type="NCBI Taxonomy" id="1538159"/>
    <lineage>
        <taxon>Bacteria</taxon>
        <taxon>Pseudomonadati</taxon>
        <taxon>Pseudomonadota</taxon>
        <taxon>Alphaproteobacteria</taxon>
        <taxon>Hyphomicrobiales</taxon>
        <taxon>Rhizobiaceae</taxon>
        <taxon>Rhizobium/Agrobacterium group</taxon>
        <taxon>Rhizobium</taxon>
    </lineage>
</organism>
<reference evidence="2" key="1">
    <citation type="submission" date="2023-04" db="EMBL/GenBank/DDBJ databases">
        <title>Genomic characterization of faba bean (Vicia faba) microsymbionts in Mexican soils.</title>
        <authorList>
            <person name="Rivera Orduna F.N."/>
            <person name="Guevara-Luna J."/>
            <person name="Yan J."/>
            <person name="Arroyo-Herrera I."/>
            <person name="Li Y."/>
            <person name="Vasquez-Murrieta M.S."/>
            <person name="Wang E.T."/>
        </authorList>
    </citation>
    <scope>NUCLEOTIDE SEQUENCE</scope>
    <source>
        <strain evidence="2">CH26</strain>
    </source>
</reference>